<dbReference type="EMBL" id="ML976744">
    <property type="protein sequence ID" value="KAF1966546.1"/>
    <property type="molecule type" value="Genomic_DNA"/>
</dbReference>
<accession>A0A6A5UUE9</accession>
<gene>
    <name evidence="1" type="ORF">BU23DRAFT_486245</name>
</gene>
<proteinExistence type="predicted"/>
<protein>
    <submittedName>
        <fullName evidence="1">Uncharacterized protein</fullName>
    </submittedName>
</protein>
<dbReference type="AlphaFoldDB" id="A0A6A5UUE9"/>
<name>A0A6A5UUE9_9PLEO</name>
<evidence type="ECO:0000313" key="2">
    <source>
        <dbReference type="Proteomes" id="UP000800036"/>
    </source>
</evidence>
<dbReference type="OrthoDB" id="3778167at2759"/>
<organism evidence="1 2">
    <name type="scientific">Bimuria novae-zelandiae CBS 107.79</name>
    <dbReference type="NCBI Taxonomy" id="1447943"/>
    <lineage>
        <taxon>Eukaryota</taxon>
        <taxon>Fungi</taxon>
        <taxon>Dikarya</taxon>
        <taxon>Ascomycota</taxon>
        <taxon>Pezizomycotina</taxon>
        <taxon>Dothideomycetes</taxon>
        <taxon>Pleosporomycetidae</taxon>
        <taxon>Pleosporales</taxon>
        <taxon>Massarineae</taxon>
        <taxon>Didymosphaeriaceae</taxon>
        <taxon>Bimuria</taxon>
    </lineage>
</organism>
<reference evidence="1" key="1">
    <citation type="journal article" date="2020" name="Stud. Mycol.">
        <title>101 Dothideomycetes genomes: a test case for predicting lifestyles and emergence of pathogens.</title>
        <authorList>
            <person name="Haridas S."/>
            <person name="Albert R."/>
            <person name="Binder M."/>
            <person name="Bloem J."/>
            <person name="Labutti K."/>
            <person name="Salamov A."/>
            <person name="Andreopoulos B."/>
            <person name="Baker S."/>
            <person name="Barry K."/>
            <person name="Bills G."/>
            <person name="Bluhm B."/>
            <person name="Cannon C."/>
            <person name="Castanera R."/>
            <person name="Culley D."/>
            <person name="Daum C."/>
            <person name="Ezra D."/>
            <person name="Gonzalez J."/>
            <person name="Henrissat B."/>
            <person name="Kuo A."/>
            <person name="Liang C."/>
            <person name="Lipzen A."/>
            <person name="Lutzoni F."/>
            <person name="Magnuson J."/>
            <person name="Mondo S."/>
            <person name="Nolan M."/>
            <person name="Ohm R."/>
            <person name="Pangilinan J."/>
            <person name="Park H.-J."/>
            <person name="Ramirez L."/>
            <person name="Alfaro M."/>
            <person name="Sun H."/>
            <person name="Tritt A."/>
            <person name="Yoshinaga Y."/>
            <person name="Zwiers L.-H."/>
            <person name="Turgeon B."/>
            <person name="Goodwin S."/>
            <person name="Spatafora J."/>
            <person name="Crous P."/>
            <person name="Grigoriev I."/>
        </authorList>
    </citation>
    <scope>NUCLEOTIDE SEQUENCE</scope>
    <source>
        <strain evidence="1">CBS 107.79</strain>
    </source>
</reference>
<sequence length="80" mass="8529">MANCRYGFSYCGKTLLNVGNYENDIKKALSARGQPTDAAHILYSLFNCDGFLDGSIQFIQYCGTGGCIDAGAGNDDKCTA</sequence>
<evidence type="ECO:0000313" key="1">
    <source>
        <dbReference type="EMBL" id="KAF1966546.1"/>
    </source>
</evidence>
<keyword evidence="2" id="KW-1185">Reference proteome</keyword>
<dbReference type="Proteomes" id="UP000800036">
    <property type="component" value="Unassembled WGS sequence"/>
</dbReference>